<evidence type="ECO:0008006" key="5">
    <source>
        <dbReference type="Google" id="ProtNLM"/>
    </source>
</evidence>
<gene>
    <name evidence="2" type="ORF">AMQ22_00199</name>
    <name evidence="1" type="ORF">APG11_00842</name>
</gene>
<evidence type="ECO:0000313" key="3">
    <source>
        <dbReference type="Proteomes" id="UP000075398"/>
    </source>
</evidence>
<evidence type="ECO:0000313" key="2">
    <source>
        <dbReference type="EMBL" id="KYC53528.1"/>
    </source>
</evidence>
<accession>A0A150J8V8</accession>
<accession>A0A150IS99</accession>
<proteinExistence type="predicted"/>
<dbReference type="Pfam" id="PF20036">
    <property type="entry name" value="Gp13-like"/>
    <property type="match status" value="1"/>
</dbReference>
<organism evidence="1 4">
    <name type="scientific">Candidatus Methanofastidiosum methylothiophilum</name>
    <dbReference type="NCBI Taxonomy" id="1705564"/>
    <lineage>
        <taxon>Archaea</taxon>
        <taxon>Methanobacteriati</taxon>
        <taxon>Methanobacteriota</taxon>
        <taxon>Stenosarchaea group</taxon>
        <taxon>Candidatus Methanofastidiosia</taxon>
        <taxon>Candidatus Methanofastidiosales</taxon>
        <taxon>Candidatus Methanofastidiosaceae</taxon>
        <taxon>Candidatus Methanofastidiosum</taxon>
    </lineage>
</organism>
<sequence length="324" mass="35519">MAYTNLADVIVPEVLADMVSAQIATRAKIIRSGIASFDYANVDISEGGNFFNVPYWDELTGDSEVIDGVNQITVNALSTLKDIGVVLHRGKAWGVTDLARFAGLGDPQAEIAAQVANYWGKEYDRLFIKIVGALIDLTNGALKDSHVHNVKADTGTPVLFDTSVCVDAAQKIGENMDELTGLIVHSKTYADLLKAKLIDFVEMPSTDETYRTGRIPTFMGKEVIVSDALPVNSTPDNDTYTTYLFGRGAGYVGYQRQLMTEKDRDILAFRNVLSTSVHFGLHLKLVKWNVSTVNPTDTNLATATNWLKVATNNKLIRFVAVLHN</sequence>
<comment type="caution">
    <text evidence="1">The sequence shown here is derived from an EMBL/GenBank/DDBJ whole genome shotgun (WGS) entry which is preliminary data.</text>
</comment>
<dbReference type="EMBL" id="LNGC01000004">
    <property type="protein sequence ID" value="KYC53528.1"/>
    <property type="molecule type" value="Genomic_DNA"/>
</dbReference>
<dbReference type="AlphaFoldDB" id="A0A150IS99"/>
<name>A0A150IS99_9EURY</name>
<evidence type="ECO:0000313" key="1">
    <source>
        <dbReference type="EMBL" id="KYC47867.1"/>
    </source>
</evidence>
<evidence type="ECO:0000313" key="4">
    <source>
        <dbReference type="Proteomes" id="UP000091929"/>
    </source>
</evidence>
<dbReference type="InterPro" id="IPR045404">
    <property type="entry name" value="Gp13-like"/>
</dbReference>
<dbReference type="SMR" id="A0A150IS99"/>
<reference evidence="3 4" key="1">
    <citation type="journal article" date="2016" name="ISME J.">
        <title>Chasing the elusive Euryarchaeota class WSA2: genomes reveal a uniquely fastidious methyl-reducing methanogen.</title>
        <authorList>
            <person name="Nobu M.K."/>
            <person name="Narihiro T."/>
            <person name="Kuroda K."/>
            <person name="Mei R."/>
            <person name="Liu W.T."/>
        </authorList>
    </citation>
    <scope>NUCLEOTIDE SEQUENCE [LARGE SCALE GENOMIC DNA]</scope>
    <source>
        <strain evidence="1">B15fssc0709_Meth_Bin003</strain>
        <strain evidence="2">U1lsi0528_Bin055</strain>
    </source>
</reference>
<protein>
    <recommendedName>
        <fullName evidence="5">Phage capsid family protein</fullName>
    </recommendedName>
</protein>
<dbReference type="Proteomes" id="UP000075398">
    <property type="component" value="Unassembled WGS sequence"/>
</dbReference>
<dbReference type="EMBL" id="LNGF01000015">
    <property type="protein sequence ID" value="KYC47867.1"/>
    <property type="molecule type" value="Genomic_DNA"/>
</dbReference>
<dbReference type="Proteomes" id="UP000091929">
    <property type="component" value="Unassembled WGS sequence"/>
</dbReference>